<keyword evidence="3" id="KW-1185">Reference proteome</keyword>
<dbReference type="RefSeq" id="WP_307323139.1">
    <property type="nucleotide sequence ID" value="NZ_JAUSUG010000003.1"/>
</dbReference>
<reference evidence="2 3" key="1">
    <citation type="submission" date="2023-07" db="EMBL/GenBank/DDBJ databases">
        <title>Genomic Encyclopedia of Type Strains, Phase IV (KMG-IV): sequencing the most valuable type-strain genomes for metagenomic binning, comparative biology and taxonomic classification.</title>
        <authorList>
            <person name="Goeker M."/>
        </authorList>
    </citation>
    <scope>NUCLEOTIDE SEQUENCE [LARGE SCALE GENOMIC DNA]</scope>
    <source>
        <strain evidence="2 3">DSM 9768</strain>
    </source>
</reference>
<protein>
    <submittedName>
        <fullName evidence="2">GNAT family N-acyltransferase</fullName>
    </submittedName>
</protein>
<dbReference type="InterPro" id="IPR016181">
    <property type="entry name" value="Acyl_CoA_acyltransferase"/>
</dbReference>
<accession>A0ABT9ZTV6</accession>
<dbReference type="PANTHER" id="PTHR13355">
    <property type="entry name" value="GLUCOSAMINE 6-PHOSPHATE N-ACETYLTRANSFERASE"/>
    <property type="match status" value="1"/>
</dbReference>
<dbReference type="Proteomes" id="UP001230005">
    <property type="component" value="Unassembled WGS sequence"/>
</dbReference>
<dbReference type="Pfam" id="PF13673">
    <property type="entry name" value="Acetyltransf_10"/>
    <property type="match status" value="1"/>
</dbReference>
<comment type="caution">
    <text evidence="2">The sequence shown here is derived from an EMBL/GenBank/DDBJ whole genome shotgun (WGS) entry which is preliminary data.</text>
</comment>
<gene>
    <name evidence="2" type="ORF">J2S74_001285</name>
</gene>
<dbReference type="SUPFAM" id="SSF55729">
    <property type="entry name" value="Acyl-CoA N-acyltransferases (Nat)"/>
    <property type="match status" value="1"/>
</dbReference>
<name>A0ABT9ZTV6_9BACI</name>
<evidence type="ECO:0000313" key="3">
    <source>
        <dbReference type="Proteomes" id="UP001230005"/>
    </source>
</evidence>
<dbReference type="InterPro" id="IPR039143">
    <property type="entry name" value="GNPNAT1-like"/>
</dbReference>
<dbReference type="Gene3D" id="3.40.630.30">
    <property type="match status" value="1"/>
</dbReference>
<sequence>MEVRNATTEEELKDAYNVRRKVFIEEQQVPEEIEVDEHEAESIHFVAYDNGEAVGAGRLRVFEDYGKAERVCVLASHRKKGVGELIMSKMEERAQAEGKPVLKLNAQTHAEPFYKKIGYVTSSDLFYDAGIPHVAMKKEL</sequence>
<dbReference type="PANTHER" id="PTHR13355:SF11">
    <property type="entry name" value="GLUCOSAMINE 6-PHOSPHATE N-ACETYLTRANSFERASE"/>
    <property type="match status" value="1"/>
</dbReference>
<dbReference type="CDD" id="cd04301">
    <property type="entry name" value="NAT_SF"/>
    <property type="match status" value="1"/>
</dbReference>
<proteinExistence type="predicted"/>
<feature type="domain" description="N-acetyltransferase" evidence="1">
    <location>
        <begin position="1"/>
        <end position="140"/>
    </location>
</feature>
<organism evidence="2 3">
    <name type="scientific">Evansella vedderi</name>
    <dbReference type="NCBI Taxonomy" id="38282"/>
    <lineage>
        <taxon>Bacteria</taxon>
        <taxon>Bacillati</taxon>
        <taxon>Bacillota</taxon>
        <taxon>Bacilli</taxon>
        <taxon>Bacillales</taxon>
        <taxon>Bacillaceae</taxon>
        <taxon>Evansella</taxon>
    </lineage>
</organism>
<evidence type="ECO:0000313" key="2">
    <source>
        <dbReference type="EMBL" id="MDQ0253913.1"/>
    </source>
</evidence>
<dbReference type="EMBL" id="JAUSUG010000003">
    <property type="protein sequence ID" value="MDQ0253913.1"/>
    <property type="molecule type" value="Genomic_DNA"/>
</dbReference>
<evidence type="ECO:0000259" key="1">
    <source>
        <dbReference type="PROSITE" id="PS51186"/>
    </source>
</evidence>
<dbReference type="PROSITE" id="PS51186">
    <property type="entry name" value="GNAT"/>
    <property type="match status" value="1"/>
</dbReference>
<dbReference type="InterPro" id="IPR000182">
    <property type="entry name" value="GNAT_dom"/>
</dbReference>